<keyword evidence="3" id="KW-0574">Periplasm</keyword>
<keyword evidence="5" id="KW-1185">Reference proteome</keyword>
<evidence type="ECO:0000256" key="3">
    <source>
        <dbReference type="ARBA" id="ARBA00022764"/>
    </source>
</evidence>
<dbReference type="GO" id="GO:0042597">
    <property type="term" value="C:periplasmic space"/>
    <property type="evidence" value="ECO:0007669"/>
    <property type="project" value="UniProtKB-SubCell"/>
</dbReference>
<evidence type="ECO:0000256" key="2">
    <source>
        <dbReference type="ARBA" id="ARBA00022729"/>
    </source>
</evidence>
<dbReference type="Pfam" id="PF03480">
    <property type="entry name" value="DctP"/>
    <property type="match status" value="1"/>
</dbReference>
<dbReference type="PANTHER" id="PTHR33376:SF5">
    <property type="entry name" value="EXTRACYTOPLASMIC SOLUTE RECEPTOR PROTEIN"/>
    <property type="match status" value="1"/>
</dbReference>
<sequence length="209" mass="23126">MTVFPDIDTLLRPYGVKALWAMPAFGGGLACRDEHLETIEDWEGKKIRAAGRWQSKQVGATGASPVALPAADIYTALQNGTIDCTLISASIYLGNSLYEVAPYFSDYSFAGNALITMVGIDVWEDLSDEERTAVQDVSDQTTIEGTRTLREMSASEIEQVKTLSEYIKVSDDEMAKLLEIWDPVYQEAMGEVKDEVGTHFVETLYSFTQ</sequence>
<dbReference type="NCBIfam" id="NF037995">
    <property type="entry name" value="TRAP_S1"/>
    <property type="match status" value="1"/>
</dbReference>
<dbReference type="EMBL" id="WTUX01000008">
    <property type="protein sequence ID" value="MZR12196.1"/>
    <property type="molecule type" value="Genomic_DNA"/>
</dbReference>
<evidence type="ECO:0000313" key="4">
    <source>
        <dbReference type="EMBL" id="MZR12196.1"/>
    </source>
</evidence>
<accession>A0A845LXV1</accession>
<name>A0A845LXV1_9RHOB</name>
<dbReference type="AlphaFoldDB" id="A0A845LXV1"/>
<dbReference type="Proteomes" id="UP000467322">
    <property type="component" value="Unassembled WGS sequence"/>
</dbReference>
<proteinExistence type="predicted"/>
<comment type="caution">
    <text evidence="4">The sequence shown here is derived from an EMBL/GenBank/DDBJ whole genome shotgun (WGS) entry which is preliminary data.</text>
</comment>
<evidence type="ECO:0000256" key="1">
    <source>
        <dbReference type="ARBA" id="ARBA00004418"/>
    </source>
</evidence>
<evidence type="ECO:0008006" key="6">
    <source>
        <dbReference type="Google" id="ProtNLM"/>
    </source>
</evidence>
<keyword evidence="2" id="KW-0732">Signal</keyword>
<comment type="subcellular location">
    <subcellularLocation>
        <location evidence="1">Periplasm</location>
    </subcellularLocation>
</comment>
<evidence type="ECO:0000313" key="5">
    <source>
        <dbReference type="Proteomes" id="UP000467322"/>
    </source>
</evidence>
<dbReference type="InterPro" id="IPR038404">
    <property type="entry name" value="TRAP_DctP_sf"/>
</dbReference>
<gene>
    <name evidence="4" type="ORF">GQE99_04090</name>
</gene>
<protein>
    <recommendedName>
        <fullName evidence="6">TRAP-type C4-dicarboxylate transport system, substrate-binding protein</fullName>
    </recommendedName>
</protein>
<dbReference type="PANTHER" id="PTHR33376">
    <property type="match status" value="1"/>
</dbReference>
<organism evidence="4 5">
    <name type="scientific">Maritimibacter harenae</name>
    <dbReference type="NCBI Taxonomy" id="2606218"/>
    <lineage>
        <taxon>Bacteria</taxon>
        <taxon>Pseudomonadati</taxon>
        <taxon>Pseudomonadota</taxon>
        <taxon>Alphaproteobacteria</taxon>
        <taxon>Rhodobacterales</taxon>
        <taxon>Roseobacteraceae</taxon>
        <taxon>Maritimibacter</taxon>
    </lineage>
</organism>
<dbReference type="GO" id="GO:0055085">
    <property type="term" value="P:transmembrane transport"/>
    <property type="evidence" value="ECO:0007669"/>
    <property type="project" value="InterPro"/>
</dbReference>
<dbReference type="InterPro" id="IPR018389">
    <property type="entry name" value="DctP_fam"/>
</dbReference>
<reference evidence="4 5" key="1">
    <citation type="submission" date="2019-12" db="EMBL/GenBank/DDBJ databases">
        <title>Maritimibacter sp. nov. sp. isolated from sea sand.</title>
        <authorList>
            <person name="Kim J."/>
            <person name="Jeong S.E."/>
            <person name="Jung H.S."/>
            <person name="Jeon C.O."/>
        </authorList>
    </citation>
    <scope>NUCLEOTIDE SEQUENCE [LARGE SCALE GENOMIC DNA]</scope>
    <source>
        <strain evidence="4 5">DP07</strain>
    </source>
</reference>
<dbReference type="Gene3D" id="3.40.190.170">
    <property type="entry name" value="Bacterial extracellular solute-binding protein, family 7"/>
    <property type="match status" value="1"/>
</dbReference>